<dbReference type="Pfam" id="PF18564">
    <property type="entry name" value="Glyco_hydro_5_C"/>
    <property type="match status" value="1"/>
</dbReference>
<evidence type="ECO:0000256" key="4">
    <source>
        <dbReference type="SAM" id="MobiDB-lite"/>
    </source>
</evidence>
<gene>
    <name evidence="7" type="ORF">B9G98_02734</name>
</gene>
<name>A0A2T0FJC7_9ASCO</name>
<proteinExistence type="inferred from homology"/>
<dbReference type="InterPro" id="IPR013780">
    <property type="entry name" value="Glyco_hydro_b"/>
</dbReference>
<dbReference type="GO" id="GO:0050295">
    <property type="term" value="F:steryl-beta-glucosidase activity"/>
    <property type="evidence" value="ECO:0007669"/>
    <property type="project" value="TreeGrafter"/>
</dbReference>
<dbReference type="Pfam" id="PF00150">
    <property type="entry name" value="Cellulase"/>
    <property type="match status" value="1"/>
</dbReference>
<dbReference type="GeneID" id="36516482"/>
<accession>A0A2T0FJC7</accession>
<dbReference type="GO" id="GO:1904462">
    <property type="term" value="P:ergosteryl 3-beta-D-glucoside catabolic process"/>
    <property type="evidence" value="ECO:0007669"/>
    <property type="project" value="TreeGrafter"/>
</dbReference>
<dbReference type="Gene3D" id="2.60.40.1180">
    <property type="entry name" value="Golgi alpha-mannosidase II"/>
    <property type="match status" value="1"/>
</dbReference>
<dbReference type="GO" id="GO:0000272">
    <property type="term" value="P:polysaccharide catabolic process"/>
    <property type="evidence" value="ECO:0007669"/>
    <property type="project" value="InterPro"/>
</dbReference>
<comment type="caution">
    <text evidence="7">The sequence shown here is derived from an EMBL/GenBank/DDBJ whole genome shotgun (WGS) entry which is preliminary data.</text>
</comment>
<evidence type="ECO:0000313" key="7">
    <source>
        <dbReference type="EMBL" id="PRT55114.1"/>
    </source>
</evidence>
<feature type="domain" description="Glycoside hydrolase family 5 C-terminal" evidence="6">
    <location>
        <begin position="623"/>
        <end position="703"/>
    </location>
</feature>
<dbReference type="RefSeq" id="XP_024665059.1">
    <property type="nucleotide sequence ID" value="XM_024809291.1"/>
</dbReference>
<dbReference type="STRING" id="45607.A0A2T0FJC7"/>
<sequence>MDSGSTPPTRESSTPPSETVSLPKLCLEDGVIKDEFGREVFLRGINFAGDAKFPYHPDSDSFVDSPVPLDEADTHFQRLRDLGFNCLRYIYTWDALEHEGPGKYDEAYIDYTIKVLQKARDYGFYLFMDPHQDVWSRHSGGSGAPLWTLHLLGFDPKQFEDTQAAMLYHKDASHRQKMLWASNYHRLVSLTMFTVFFGGEDFAPNAKVNGVNVGTYLSEHYFNALEHFAKRVNDATLGNSLLGWESLNEPGHGLIGYEHLNKFPSHPGHVKLGRMPTPFRAMLLGQGTPQTCDFFRFTSIGTRCDGPREVYPNKGTWFSPEDQAAINKQHGWTRNWEGCIWEHHGIYDSASQKLLKPDYFLTTSEGIKLPEEHAFIEVYYVKHWQEFVARMQPINENWFMFMQSPVNMAPPHLVQMNIPVDKKRTIYTPHYYDGMTLMLKRWRAMNVDAVGVLRNKYSNPALAVRIGSSAIRNSFIQQLAYIKEEGRRRLGEIPCLMSEIGIPYDLEDKQAFATGQYDNQVRAMDCNHWALESNKMHHCLWTYAACNSHEHGDFWNGEDLSIWSSDDYRRDVQNRPRGHSVVSMSSTGSQSSKRRLFKAREKLPATSIIDKSAGVRAAPAVIRATPITVAGKLESYSFDLYKAAFTISITGAGSDPENLVTSIFLPEYHYRQKLAVTTSSGTFSYNSHSQSLTWKHAPGAQTLTAIGTPQFSDSLSSYFDPLLRVIGDGRYEIKRLGRRFLTV</sequence>
<feature type="domain" description="Glycoside hydrolase family 5" evidence="5">
    <location>
        <begin position="73"/>
        <end position="135"/>
    </location>
</feature>
<evidence type="ECO:0000256" key="3">
    <source>
        <dbReference type="ARBA" id="ARBA00023295"/>
    </source>
</evidence>
<keyword evidence="2" id="KW-0378">Hydrolase</keyword>
<reference evidence="7 8" key="1">
    <citation type="submission" date="2017-04" db="EMBL/GenBank/DDBJ databases">
        <title>Genome sequencing of [Candida] sorbophila.</title>
        <authorList>
            <person name="Ahn J.O."/>
        </authorList>
    </citation>
    <scope>NUCLEOTIDE SEQUENCE [LARGE SCALE GENOMIC DNA]</scope>
    <source>
        <strain evidence="7 8">DS02</strain>
    </source>
</reference>
<protein>
    <submittedName>
        <fullName evidence="7">Uncharacterized protein</fullName>
    </submittedName>
</protein>
<dbReference type="InterPro" id="IPR041036">
    <property type="entry name" value="GH5_C"/>
</dbReference>
<dbReference type="EMBL" id="NDIQ01000021">
    <property type="protein sequence ID" value="PRT55114.1"/>
    <property type="molecule type" value="Genomic_DNA"/>
</dbReference>
<feature type="compositionally biased region" description="Low complexity" evidence="4">
    <location>
        <begin position="1"/>
        <end position="19"/>
    </location>
</feature>
<organism evidence="7 8">
    <name type="scientific">Wickerhamiella sorbophila</name>
    <dbReference type="NCBI Taxonomy" id="45607"/>
    <lineage>
        <taxon>Eukaryota</taxon>
        <taxon>Fungi</taxon>
        <taxon>Dikarya</taxon>
        <taxon>Ascomycota</taxon>
        <taxon>Saccharomycotina</taxon>
        <taxon>Dipodascomycetes</taxon>
        <taxon>Dipodascales</taxon>
        <taxon>Trichomonascaceae</taxon>
        <taxon>Wickerhamiella</taxon>
    </lineage>
</organism>
<evidence type="ECO:0000256" key="2">
    <source>
        <dbReference type="ARBA" id="ARBA00022801"/>
    </source>
</evidence>
<dbReference type="PANTHER" id="PTHR31308:SF5">
    <property type="entry name" value="ERGOSTERYL-BETA-GLUCOSIDASE"/>
    <property type="match status" value="1"/>
</dbReference>
<dbReference type="SUPFAM" id="SSF51445">
    <property type="entry name" value="(Trans)glycosidases"/>
    <property type="match status" value="1"/>
</dbReference>
<evidence type="ECO:0000259" key="5">
    <source>
        <dbReference type="Pfam" id="PF00150"/>
    </source>
</evidence>
<feature type="compositionally biased region" description="Low complexity" evidence="4">
    <location>
        <begin position="580"/>
        <end position="591"/>
    </location>
</feature>
<keyword evidence="3" id="KW-0326">Glycosidase</keyword>
<evidence type="ECO:0000256" key="1">
    <source>
        <dbReference type="ARBA" id="ARBA00005641"/>
    </source>
</evidence>
<evidence type="ECO:0000259" key="6">
    <source>
        <dbReference type="Pfam" id="PF18564"/>
    </source>
</evidence>
<feature type="region of interest" description="Disordered" evidence="4">
    <location>
        <begin position="1"/>
        <end position="21"/>
    </location>
</feature>
<dbReference type="OrthoDB" id="9971853at2759"/>
<dbReference type="Gene3D" id="3.20.20.80">
    <property type="entry name" value="Glycosidases"/>
    <property type="match status" value="2"/>
</dbReference>
<comment type="similarity">
    <text evidence="1">Belongs to the glycosyl hydrolase 5 (cellulase A) family.</text>
</comment>
<dbReference type="AlphaFoldDB" id="A0A2T0FJC7"/>
<evidence type="ECO:0000313" key="8">
    <source>
        <dbReference type="Proteomes" id="UP000238350"/>
    </source>
</evidence>
<feature type="region of interest" description="Disordered" evidence="4">
    <location>
        <begin position="574"/>
        <end position="594"/>
    </location>
</feature>
<keyword evidence="8" id="KW-1185">Reference proteome</keyword>
<dbReference type="InterPro" id="IPR052066">
    <property type="entry name" value="Glycosphingolipid_Hydrolases"/>
</dbReference>
<dbReference type="PANTHER" id="PTHR31308">
    <property type="match status" value="1"/>
</dbReference>
<dbReference type="InterPro" id="IPR001547">
    <property type="entry name" value="Glyco_hydro_5"/>
</dbReference>
<dbReference type="Proteomes" id="UP000238350">
    <property type="component" value="Unassembled WGS sequence"/>
</dbReference>
<dbReference type="InterPro" id="IPR017853">
    <property type="entry name" value="GH"/>
</dbReference>